<keyword evidence="3" id="KW-0456">Lyase</keyword>
<name>A0ABD4TMF0_9EURY</name>
<gene>
    <name evidence="5" type="ORF">FTO68_05595</name>
</gene>
<feature type="domain" description="HpcH/HpaI aldolase/citrate lyase" evidence="4">
    <location>
        <begin position="24"/>
        <end position="252"/>
    </location>
</feature>
<dbReference type="Pfam" id="PF03328">
    <property type="entry name" value="HpcH_HpaI"/>
    <property type="match status" value="1"/>
</dbReference>
<dbReference type="SUPFAM" id="SSF51621">
    <property type="entry name" value="Phosphoenolpyruvate/pyruvate domain"/>
    <property type="match status" value="1"/>
</dbReference>
<dbReference type="EMBL" id="VOTZ01000009">
    <property type="protein sequence ID" value="MCQ1538460.1"/>
    <property type="molecule type" value="Genomic_DNA"/>
</dbReference>
<protein>
    <submittedName>
        <fullName evidence="5">Aldolase</fullName>
    </submittedName>
</protein>
<evidence type="ECO:0000259" key="4">
    <source>
        <dbReference type="Pfam" id="PF03328"/>
    </source>
</evidence>
<evidence type="ECO:0000313" key="6">
    <source>
        <dbReference type="Proteomes" id="UP001524383"/>
    </source>
</evidence>
<comment type="caution">
    <text evidence="5">The sequence shown here is derived from an EMBL/GenBank/DDBJ whole genome shotgun (WGS) entry which is preliminary data.</text>
</comment>
<reference evidence="5 6" key="1">
    <citation type="submission" date="2019-08" db="EMBL/GenBank/DDBJ databases">
        <authorList>
            <person name="Chen S.-C."/>
            <person name="Lai M.-C."/>
            <person name="You Y.-T."/>
        </authorList>
    </citation>
    <scope>NUCLEOTIDE SEQUENCE [LARGE SCALE GENOMIC DNA]</scope>
    <source>
        <strain evidence="5 6">P2F9704a</strain>
    </source>
</reference>
<dbReference type="InterPro" id="IPR050251">
    <property type="entry name" value="HpcH-HpaI_aldolase"/>
</dbReference>
<dbReference type="Gene3D" id="3.20.20.60">
    <property type="entry name" value="Phosphoenolpyruvate-binding domains"/>
    <property type="match status" value="1"/>
</dbReference>
<comment type="similarity">
    <text evidence="1">Belongs to the HpcH/HpaI aldolase family.</text>
</comment>
<dbReference type="InterPro" id="IPR015813">
    <property type="entry name" value="Pyrv/PenolPyrv_kinase-like_dom"/>
</dbReference>
<evidence type="ECO:0000313" key="5">
    <source>
        <dbReference type="EMBL" id="MCQ1538460.1"/>
    </source>
</evidence>
<accession>A0ABD4TMF0</accession>
<evidence type="ECO:0000256" key="2">
    <source>
        <dbReference type="ARBA" id="ARBA00022723"/>
    </source>
</evidence>
<evidence type="ECO:0000256" key="3">
    <source>
        <dbReference type="ARBA" id="ARBA00023239"/>
    </source>
</evidence>
<dbReference type="GO" id="GO:0016829">
    <property type="term" value="F:lyase activity"/>
    <property type="evidence" value="ECO:0007669"/>
    <property type="project" value="UniProtKB-KW"/>
</dbReference>
<dbReference type="PANTHER" id="PTHR30502:SF0">
    <property type="entry name" value="PHOSPHOENOLPYRUVATE CARBOXYLASE FAMILY PROTEIN"/>
    <property type="match status" value="1"/>
</dbReference>
<evidence type="ECO:0000256" key="1">
    <source>
        <dbReference type="ARBA" id="ARBA00005568"/>
    </source>
</evidence>
<dbReference type="Proteomes" id="UP001524383">
    <property type="component" value="Unassembled WGS sequence"/>
</dbReference>
<dbReference type="InterPro" id="IPR005000">
    <property type="entry name" value="Aldolase/citrate-lyase_domain"/>
</dbReference>
<dbReference type="AlphaFoldDB" id="A0ABD4TMF0"/>
<dbReference type="InterPro" id="IPR040442">
    <property type="entry name" value="Pyrv_kinase-like_dom_sf"/>
</dbReference>
<dbReference type="PANTHER" id="PTHR30502">
    <property type="entry name" value="2-KETO-3-DEOXY-L-RHAMNONATE ALDOLASE"/>
    <property type="match status" value="1"/>
</dbReference>
<proteinExistence type="inferred from homology"/>
<organism evidence="5 6">
    <name type="scientific">Methanocalculus taiwanensis</name>
    <dbReference type="NCBI Taxonomy" id="106207"/>
    <lineage>
        <taxon>Archaea</taxon>
        <taxon>Methanobacteriati</taxon>
        <taxon>Methanobacteriota</taxon>
        <taxon>Stenosarchaea group</taxon>
        <taxon>Methanomicrobia</taxon>
        <taxon>Methanomicrobiales</taxon>
        <taxon>Methanocalculaceae</taxon>
        <taxon>Methanocalculus</taxon>
    </lineage>
</organism>
<keyword evidence="6" id="KW-1185">Reference proteome</keyword>
<sequence length="271" mass="29964">MVCMTYSDALKKRLKTGAVVAGPWCILPSSDIIEIIAKTGMDFVIVDMEHGPHSTEHLVDMIRSADIYGCAALVRVAKNDESHILHALDIGATGLLVPHIESREDAERAIKYAKYHPLGNRGFSPYTRAGGFSPDDIKQHAQVQNARTVLGLLLEGIQGINNLDDILSIQDISEKIDFIYIGAYDLSQAVGCPGEIDHPEVRRHLTVCIKKIRDAGIAPGGYVAKQGEDMRWMCDMGMQIITLLPDLTLIYNAFADTHRIFKQIVQKEGRI</sequence>
<keyword evidence="2" id="KW-0479">Metal-binding</keyword>
<dbReference type="GO" id="GO:0046872">
    <property type="term" value="F:metal ion binding"/>
    <property type="evidence" value="ECO:0007669"/>
    <property type="project" value="UniProtKB-KW"/>
</dbReference>